<accession>A0A8H4LWS6</accession>
<protein>
    <recommendedName>
        <fullName evidence="4">Beta-ketoacyl synthase</fullName>
    </recommendedName>
</protein>
<comment type="caution">
    <text evidence="2">The sequence shown here is derived from an EMBL/GenBank/DDBJ whole genome shotgun (WGS) entry which is preliminary data.</text>
</comment>
<name>A0A8H4LWS6_9HYPO</name>
<dbReference type="Proteomes" id="UP000557566">
    <property type="component" value="Unassembled WGS sequence"/>
</dbReference>
<proteinExistence type="predicted"/>
<evidence type="ECO:0008006" key="4">
    <source>
        <dbReference type="Google" id="ProtNLM"/>
    </source>
</evidence>
<sequence length="217" mass="23213">MGTTPPSQDEPRPAPSGPQHQRRSLLPQRIMELLAPPCKVGAGCGTAGVLAGVATAVARDANPYISGFASGARCFTLGYSYWFARTMAMRSWGGEERMRPVDKITASAMAGSAAGAVAGLMRGPTKILPAIVLWGVFGAGGQAVANHFASRPKKTGDKEGWVRWSPLKKLTDDEYMNLMDERLLRVEADIALIDERIAELAAAEKAQVRRQDSSSGR</sequence>
<evidence type="ECO:0000313" key="2">
    <source>
        <dbReference type="EMBL" id="KAF4506327.1"/>
    </source>
</evidence>
<keyword evidence="3" id="KW-1185">Reference proteome</keyword>
<reference evidence="2 3" key="1">
    <citation type="journal article" date="2020" name="Genome Biol. Evol.">
        <title>A new high-quality draft genome assembly of the Chinese cordyceps Ophiocordyceps sinensis.</title>
        <authorList>
            <person name="Shu R."/>
            <person name="Zhang J."/>
            <person name="Meng Q."/>
            <person name="Zhang H."/>
            <person name="Zhou G."/>
            <person name="Li M."/>
            <person name="Wu P."/>
            <person name="Zhao Y."/>
            <person name="Chen C."/>
            <person name="Qin Q."/>
        </authorList>
    </citation>
    <scope>NUCLEOTIDE SEQUENCE [LARGE SCALE GENOMIC DNA]</scope>
    <source>
        <strain evidence="2 3">IOZ07</strain>
    </source>
</reference>
<dbReference type="PANTHER" id="PTHR41390">
    <property type="entry name" value="CHROMOSOME 7, WHOLE GENOME SHOTGUN SEQUENCE"/>
    <property type="match status" value="1"/>
</dbReference>
<dbReference type="AlphaFoldDB" id="A0A8H4LWS6"/>
<feature type="region of interest" description="Disordered" evidence="1">
    <location>
        <begin position="1"/>
        <end position="22"/>
    </location>
</feature>
<evidence type="ECO:0000256" key="1">
    <source>
        <dbReference type="SAM" id="MobiDB-lite"/>
    </source>
</evidence>
<dbReference type="PANTHER" id="PTHR41390:SF1">
    <property type="entry name" value="NADH-UBIQUINONE OXIDOREDUCTASE 213 KDA SUBUNIT"/>
    <property type="match status" value="1"/>
</dbReference>
<gene>
    <name evidence="2" type="ORF">G6O67_006424</name>
</gene>
<evidence type="ECO:0000313" key="3">
    <source>
        <dbReference type="Proteomes" id="UP000557566"/>
    </source>
</evidence>
<organism evidence="2 3">
    <name type="scientific">Ophiocordyceps sinensis</name>
    <dbReference type="NCBI Taxonomy" id="72228"/>
    <lineage>
        <taxon>Eukaryota</taxon>
        <taxon>Fungi</taxon>
        <taxon>Dikarya</taxon>
        <taxon>Ascomycota</taxon>
        <taxon>Pezizomycotina</taxon>
        <taxon>Sordariomycetes</taxon>
        <taxon>Hypocreomycetidae</taxon>
        <taxon>Hypocreales</taxon>
        <taxon>Ophiocordycipitaceae</taxon>
        <taxon>Ophiocordyceps</taxon>
    </lineage>
</organism>
<dbReference type="EMBL" id="JAAVMX010000007">
    <property type="protein sequence ID" value="KAF4506327.1"/>
    <property type="molecule type" value="Genomic_DNA"/>
</dbReference>
<dbReference type="OrthoDB" id="5565730at2759"/>